<dbReference type="Proteomes" id="UP001224428">
    <property type="component" value="Unassembled WGS sequence"/>
</dbReference>
<dbReference type="Pfam" id="PF01351">
    <property type="entry name" value="RNase_HII"/>
    <property type="match status" value="1"/>
</dbReference>
<dbReference type="InterPro" id="IPR036397">
    <property type="entry name" value="RNaseH_sf"/>
</dbReference>
<evidence type="ECO:0000313" key="15">
    <source>
        <dbReference type="EMBL" id="MDJ1645654.1"/>
    </source>
</evidence>
<evidence type="ECO:0000259" key="14">
    <source>
        <dbReference type="PROSITE" id="PS51975"/>
    </source>
</evidence>
<proteinExistence type="inferred from homology"/>
<dbReference type="GO" id="GO:0006298">
    <property type="term" value="P:mismatch repair"/>
    <property type="evidence" value="ECO:0007669"/>
    <property type="project" value="TreeGrafter"/>
</dbReference>
<feature type="binding site" evidence="12">
    <location>
        <position position="21"/>
    </location>
    <ligand>
        <name>a divalent metal cation</name>
        <dbReference type="ChEBI" id="CHEBI:60240"/>
    </ligand>
</feature>
<comment type="cofactor">
    <cofactor evidence="12">
        <name>Mn(2+)</name>
        <dbReference type="ChEBI" id="CHEBI:29035"/>
    </cofactor>
    <cofactor evidence="12">
        <name>Mg(2+)</name>
        <dbReference type="ChEBI" id="CHEBI:18420"/>
    </cofactor>
    <text evidence="12">Manganese or magnesium. Binds 1 divalent metal ion per monomer in the absence of substrate. May bind a second metal ion after substrate binding.</text>
</comment>
<keyword evidence="9 12" id="KW-0255">Endonuclease</keyword>
<evidence type="ECO:0000256" key="9">
    <source>
        <dbReference type="ARBA" id="ARBA00022759"/>
    </source>
</evidence>
<dbReference type="AlphaFoldDB" id="A0AAJ1PSD9"/>
<dbReference type="PANTHER" id="PTHR10954">
    <property type="entry name" value="RIBONUCLEASE H2 SUBUNIT A"/>
    <property type="match status" value="1"/>
</dbReference>
<comment type="function">
    <text evidence="3 13">Endonuclease that specifically degrades the RNA of RNA-DNA hybrids.</text>
</comment>
<dbReference type="NCBIfam" id="TIGR00716">
    <property type="entry name" value="rnhC"/>
    <property type="match status" value="1"/>
</dbReference>
<feature type="domain" description="RNase H type-2" evidence="14">
    <location>
        <begin position="15"/>
        <end position="233"/>
    </location>
</feature>
<evidence type="ECO:0000256" key="12">
    <source>
        <dbReference type="PROSITE-ProRule" id="PRU01319"/>
    </source>
</evidence>
<feature type="binding site" evidence="12">
    <location>
        <position position="22"/>
    </location>
    <ligand>
        <name>a divalent metal cation</name>
        <dbReference type="ChEBI" id="CHEBI:60240"/>
    </ligand>
</feature>
<gene>
    <name evidence="15" type="primary">rnhC</name>
    <name evidence="15" type="ORF">QLQ80_00925</name>
</gene>
<evidence type="ECO:0000256" key="11">
    <source>
        <dbReference type="ARBA" id="ARBA00022842"/>
    </source>
</evidence>
<keyword evidence="8 12" id="KW-0479">Metal-binding</keyword>
<evidence type="ECO:0000256" key="1">
    <source>
        <dbReference type="ARBA" id="ARBA00000077"/>
    </source>
</evidence>
<evidence type="ECO:0000256" key="13">
    <source>
        <dbReference type="RuleBase" id="RU003515"/>
    </source>
</evidence>
<dbReference type="InterPro" id="IPR001352">
    <property type="entry name" value="RNase_HII/HIII"/>
</dbReference>
<keyword evidence="6" id="KW-0963">Cytoplasm</keyword>
<keyword evidence="16" id="KW-1185">Reference proteome</keyword>
<dbReference type="PROSITE" id="PS51975">
    <property type="entry name" value="RNASE_H_2"/>
    <property type="match status" value="1"/>
</dbReference>
<evidence type="ECO:0000256" key="7">
    <source>
        <dbReference type="ARBA" id="ARBA00022722"/>
    </source>
</evidence>
<keyword evidence="7 12" id="KW-0540">Nuclease</keyword>
<protein>
    <recommendedName>
        <fullName evidence="13">Ribonuclease</fullName>
        <ecNumber evidence="13">3.1.26.4</ecNumber>
    </recommendedName>
</protein>
<dbReference type="Gene3D" id="3.30.420.10">
    <property type="entry name" value="Ribonuclease H-like superfamily/Ribonuclease H"/>
    <property type="match status" value="1"/>
</dbReference>
<comment type="caution">
    <text evidence="15">The sequence shown here is derived from an EMBL/GenBank/DDBJ whole genome shotgun (WGS) entry which is preliminary data.</text>
</comment>
<name>A0AAJ1PSD9_9MOLU</name>
<dbReference type="GO" id="GO:0005737">
    <property type="term" value="C:cytoplasm"/>
    <property type="evidence" value="ECO:0007669"/>
    <property type="project" value="UniProtKB-SubCell"/>
</dbReference>
<comment type="similarity">
    <text evidence="5">Belongs to the RNase HII family. RnhC subfamily.</text>
</comment>
<dbReference type="EC" id="3.1.26.4" evidence="13"/>
<evidence type="ECO:0000256" key="6">
    <source>
        <dbReference type="ARBA" id="ARBA00022490"/>
    </source>
</evidence>
<keyword evidence="11" id="KW-0460">Magnesium</keyword>
<comment type="cofactor">
    <cofactor evidence="2">
        <name>Mg(2+)</name>
        <dbReference type="ChEBI" id="CHEBI:18420"/>
    </cofactor>
</comment>
<dbReference type="GO" id="GO:0032299">
    <property type="term" value="C:ribonuclease H2 complex"/>
    <property type="evidence" value="ECO:0007669"/>
    <property type="project" value="TreeGrafter"/>
</dbReference>
<dbReference type="InterPro" id="IPR012337">
    <property type="entry name" value="RNaseH-like_sf"/>
</dbReference>
<evidence type="ECO:0000256" key="5">
    <source>
        <dbReference type="ARBA" id="ARBA00008378"/>
    </source>
</evidence>
<evidence type="ECO:0000256" key="10">
    <source>
        <dbReference type="ARBA" id="ARBA00022801"/>
    </source>
</evidence>
<dbReference type="RefSeq" id="WP_283823452.1">
    <property type="nucleotide sequence ID" value="NZ_JASDAY010000016.1"/>
</dbReference>
<dbReference type="EMBL" id="JASDDP010000010">
    <property type="protein sequence ID" value="MDJ1645654.1"/>
    <property type="molecule type" value="Genomic_DNA"/>
</dbReference>
<evidence type="ECO:0000256" key="8">
    <source>
        <dbReference type="ARBA" id="ARBA00022723"/>
    </source>
</evidence>
<dbReference type="GO" id="GO:0003723">
    <property type="term" value="F:RNA binding"/>
    <property type="evidence" value="ECO:0007669"/>
    <property type="project" value="UniProtKB-UniRule"/>
</dbReference>
<evidence type="ECO:0000313" key="16">
    <source>
        <dbReference type="Proteomes" id="UP001224428"/>
    </source>
</evidence>
<dbReference type="CDD" id="cd06590">
    <property type="entry name" value="RNase_HII_bacteria_HIII_like"/>
    <property type="match status" value="1"/>
</dbReference>
<organism evidence="15 16">
    <name type="scientific">Mycoplasma phocimorsus</name>
    <dbReference type="NCBI Taxonomy" id="3045839"/>
    <lineage>
        <taxon>Bacteria</taxon>
        <taxon>Bacillati</taxon>
        <taxon>Mycoplasmatota</taxon>
        <taxon>Mollicutes</taxon>
        <taxon>Mycoplasmataceae</taxon>
        <taxon>Mycoplasma</taxon>
    </lineage>
</organism>
<dbReference type="GO" id="GO:0043137">
    <property type="term" value="P:DNA replication, removal of RNA primer"/>
    <property type="evidence" value="ECO:0007669"/>
    <property type="project" value="TreeGrafter"/>
</dbReference>
<dbReference type="InterPro" id="IPR024567">
    <property type="entry name" value="RNase_HII/HIII_dom"/>
</dbReference>
<evidence type="ECO:0000256" key="3">
    <source>
        <dbReference type="ARBA" id="ARBA00004065"/>
    </source>
</evidence>
<feature type="binding site" evidence="12">
    <location>
        <position position="127"/>
    </location>
    <ligand>
        <name>a divalent metal cation</name>
        <dbReference type="ChEBI" id="CHEBI:60240"/>
    </ligand>
</feature>
<dbReference type="InterPro" id="IPR004641">
    <property type="entry name" value="RNase_HIII"/>
</dbReference>
<evidence type="ECO:0000256" key="2">
    <source>
        <dbReference type="ARBA" id="ARBA00001946"/>
    </source>
</evidence>
<comment type="subcellular location">
    <subcellularLocation>
        <location evidence="4">Cytoplasm</location>
    </subcellularLocation>
</comment>
<dbReference type="PANTHER" id="PTHR10954:SF23">
    <property type="entry name" value="RIBONUCLEASE"/>
    <property type="match status" value="1"/>
</dbReference>
<dbReference type="GO" id="GO:0046872">
    <property type="term" value="F:metal ion binding"/>
    <property type="evidence" value="ECO:0007669"/>
    <property type="project" value="UniProtKB-KW"/>
</dbReference>
<keyword evidence="10 12" id="KW-0378">Hydrolase</keyword>
<reference evidence="15" key="1">
    <citation type="submission" date="2023-05" db="EMBL/GenBank/DDBJ databases">
        <title>Mycoplasma phocimorsus sp. nov., isolated from Scandinavian patients with seal finger or septic arthritis after contact with seals.</title>
        <authorList>
            <person name="Skafte-Holm A."/>
            <person name="Pedersen T.R."/>
            <person name="Froelund M."/>
            <person name="Stegger M."/>
            <person name="Qvortrup K."/>
            <person name="Michaels D.L."/>
            <person name="Brown D.R."/>
            <person name="Jensen J.S."/>
        </authorList>
    </citation>
    <scope>NUCLEOTIDE SEQUENCE</scope>
    <source>
        <strain evidence="15">M5725</strain>
    </source>
</reference>
<dbReference type="GO" id="GO:0004523">
    <property type="term" value="F:RNA-DNA hybrid ribonuclease activity"/>
    <property type="evidence" value="ECO:0007669"/>
    <property type="project" value="UniProtKB-UniRule"/>
</dbReference>
<evidence type="ECO:0000256" key="4">
    <source>
        <dbReference type="ARBA" id="ARBA00004496"/>
    </source>
</evidence>
<comment type="catalytic activity">
    <reaction evidence="1 12 13">
        <text>Endonucleolytic cleavage to 5'-phosphomonoester.</text>
        <dbReference type="EC" id="3.1.26.4"/>
    </reaction>
</comment>
<sequence length="233" mass="26588">MNFINYDSKIDLSNKQVIGVDEVGVGDYFGPLVSCSVLIKKENKQKVIDLGIKDSKKMTDKKIMEIVPKLFPLVESCVYRLTPKGYNSINKYNNANEIKAFTHIKVINDLEKKLQAFNINIDAVFIDQYSTYNTIINYFQKHLKPNNFGGLTAINYDIYLAHKAESLSVEVAAASMIARYNFLIYMKQLEEELGIKIPLGAGNNVKQFAKQFFSSKEKQKQKNSLVKLSFKME</sequence>
<accession>A0AAJ1PSD9</accession>
<dbReference type="SUPFAM" id="SSF53098">
    <property type="entry name" value="Ribonuclease H-like"/>
    <property type="match status" value="1"/>
</dbReference>